<gene>
    <name evidence="1" type="ORF">MEUPH1_LOCUS7402</name>
</gene>
<keyword evidence="2" id="KW-1185">Reference proteome</keyword>
<organism evidence="1 2">
    <name type="scientific">Macrosiphum euphorbiae</name>
    <name type="common">potato aphid</name>
    <dbReference type="NCBI Taxonomy" id="13131"/>
    <lineage>
        <taxon>Eukaryota</taxon>
        <taxon>Metazoa</taxon>
        <taxon>Ecdysozoa</taxon>
        <taxon>Arthropoda</taxon>
        <taxon>Hexapoda</taxon>
        <taxon>Insecta</taxon>
        <taxon>Pterygota</taxon>
        <taxon>Neoptera</taxon>
        <taxon>Paraneoptera</taxon>
        <taxon>Hemiptera</taxon>
        <taxon>Sternorrhyncha</taxon>
        <taxon>Aphidomorpha</taxon>
        <taxon>Aphidoidea</taxon>
        <taxon>Aphididae</taxon>
        <taxon>Macrosiphini</taxon>
        <taxon>Macrosiphum</taxon>
    </lineage>
</organism>
<evidence type="ECO:0000313" key="2">
    <source>
        <dbReference type="Proteomes" id="UP001160148"/>
    </source>
</evidence>
<name>A0AAV0W5H6_9HEMI</name>
<reference evidence="1 2" key="1">
    <citation type="submission" date="2023-01" db="EMBL/GenBank/DDBJ databases">
        <authorList>
            <person name="Whitehead M."/>
        </authorList>
    </citation>
    <scope>NUCLEOTIDE SEQUENCE [LARGE SCALE GENOMIC DNA]</scope>
</reference>
<sequence length="98" mass="11470">MRGRSFLKRLHETAIGSHRKCAVYLRSRMQPRVMDAFYFYKSLISTLKRHEAIKYNIHSTRKFSVMPQNDSAPSTNQKYKQSYADITALQCITHLSLT</sequence>
<accession>A0AAV0W5H6</accession>
<dbReference type="Proteomes" id="UP001160148">
    <property type="component" value="Unassembled WGS sequence"/>
</dbReference>
<dbReference type="AlphaFoldDB" id="A0AAV0W5H6"/>
<dbReference type="EMBL" id="CARXXK010000001">
    <property type="protein sequence ID" value="CAI6351010.1"/>
    <property type="molecule type" value="Genomic_DNA"/>
</dbReference>
<protein>
    <submittedName>
        <fullName evidence="1">Uncharacterized protein</fullName>
    </submittedName>
</protein>
<evidence type="ECO:0000313" key="1">
    <source>
        <dbReference type="EMBL" id="CAI6351010.1"/>
    </source>
</evidence>
<proteinExistence type="predicted"/>
<comment type="caution">
    <text evidence="1">The sequence shown here is derived from an EMBL/GenBank/DDBJ whole genome shotgun (WGS) entry which is preliminary data.</text>
</comment>